<reference evidence="1 2" key="1">
    <citation type="submission" date="2011-06" db="EMBL/GenBank/DDBJ databases">
        <authorList>
            <person name="Muzny D."/>
            <person name="Qin X."/>
            <person name="Deng J."/>
            <person name="Jiang H."/>
            <person name="Liu Y."/>
            <person name="Qu J."/>
            <person name="Song X.-Z."/>
            <person name="Zhang L."/>
            <person name="Thornton R."/>
            <person name="Coyle M."/>
            <person name="Francisco L."/>
            <person name="Jackson L."/>
            <person name="Javaid M."/>
            <person name="Korchina V."/>
            <person name="Kovar C."/>
            <person name="Mata R."/>
            <person name="Mathew T."/>
            <person name="Ngo R."/>
            <person name="Nguyen L."/>
            <person name="Nguyen N."/>
            <person name="Okwuonu G."/>
            <person name="Ongeri F."/>
            <person name="Pham C."/>
            <person name="Simmons D."/>
            <person name="Wilczek-Boney K."/>
            <person name="Hale W."/>
            <person name="Jakkamsetti A."/>
            <person name="Pham P."/>
            <person name="Ruth R."/>
            <person name="San Lucas F."/>
            <person name="Warren J."/>
            <person name="Zhang J."/>
            <person name="Zhao Z."/>
            <person name="Zhou C."/>
            <person name="Zhu D."/>
            <person name="Lee S."/>
            <person name="Bess C."/>
            <person name="Blankenburg K."/>
            <person name="Forbes L."/>
            <person name="Fu Q."/>
            <person name="Gubbala S."/>
            <person name="Hirani K."/>
            <person name="Jayaseelan J.C."/>
            <person name="Lara F."/>
            <person name="Munidasa M."/>
            <person name="Palculict T."/>
            <person name="Patil S."/>
            <person name="Pu L.-L."/>
            <person name="Saada N."/>
            <person name="Tang L."/>
            <person name="Weissenberger G."/>
            <person name="Zhu Y."/>
            <person name="Hemphill L."/>
            <person name="Shang Y."/>
            <person name="Youmans B."/>
            <person name="Ayvaz T."/>
            <person name="Ross M."/>
            <person name="Santibanez J."/>
            <person name="Aqrawi P."/>
            <person name="Gross S."/>
            <person name="Joshi V."/>
            <person name="Fowler G."/>
            <person name="Nazareth L."/>
            <person name="Reid J."/>
            <person name="Worley K."/>
            <person name="Petrosino J."/>
            <person name="Highlander S."/>
            <person name="Gibbs R."/>
        </authorList>
    </citation>
    <scope>NUCLEOTIDE SEQUENCE [LARGE SCALE GENOMIC DNA]</scope>
    <source>
        <strain evidence="1 2">ATCC 25577</strain>
    </source>
</reference>
<proteinExistence type="predicted"/>
<dbReference type="AlphaFoldDB" id="G4CW30"/>
<evidence type="ECO:0000313" key="1">
    <source>
        <dbReference type="EMBL" id="EGY78384.1"/>
    </source>
</evidence>
<protein>
    <submittedName>
        <fullName evidence="1">Uncharacterized protein</fullName>
    </submittedName>
</protein>
<organism evidence="1 2">
    <name type="scientific">Cutibacterium avidum ATCC 25577</name>
    <dbReference type="NCBI Taxonomy" id="997355"/>
    <lineage>
        <taxon>Bacteria</taxon>
        <taxon>Bacillati</taxon>
        <taxon>Actinomycetota</taxon>
        <taxon>Actinomycetes</taxon>
        <taxon>Propionibacteriales</taxon>
        <taxon>Propionibacteriaceae</taxon>
        <taxon>Cutibacterium</taxon>
    </lineage>
</organism>
<accession>G4CW30</accession>
<dbReference type="HOGENOM" id="CLU_1946889_0_0_11"/>
<dbReference type="Proteomes" id="UP000005332">
    <property type="component" value="Unassembled WGS sequence"/>
</dbReference>
<name>G4CW30_9ACTN</name>
<sequence length="142" mass="14701">MGMDLTFFVAADDAAAAEVLEPGVVSGSWAGAVEHGVVAGEEVLALLNASDDAADGGAMGEPFDLPVAGFEEAVIVPVKACVVDALVRLSDEDRAAALEQWAEEAMVPADAISEGRDLLDRLSGLAREAREACQGLYCHWSA</sequence>
<dbReference type="PATRIC" id="fig|997355.3.peg.719"/>
<gene>
    <name evidence="1" type="ORF">HMPREF9153_0737</name>
</gene>
<comment type="caution">
    <text evidence="1">The sequence shown here is derived from an EMBL/GenBank/DDBJ whole genome shotgun (WGS) entry which is preliminary data.</text>
</comment>
<evidence type="ECO:0000313" key="2">
    <source>
        <dbReference type="Proteomes" id="UP000005332"/>
    </source>
</evidence>
<dbReference type="EMBL" id="AGBA01000008">
    <property type="protein sequence ID" value="EGY78384.1"/>
    <property type="molecule type" value="Genomic_DNA"/>
</dbReference>
<keyword evidence="2" id="KW-1185">Reference proteome</keyword>